<dbReference type="Proteomes" id="UP001292094">
    <property type="component" value="Unassembled WGS sequence"/>
</dbReference>
<comment type="caution">
    <text evidence="1">The sequence shown here is derived from an EMBL/GenBank/DDBJ whole genome shotgun (WGS) entry which is preliminary data.</text>
</comment>
<gene>
    <name evidence="1" type="ORF">Pmani_011486</name>
</gene>
<dbReference type="EMBL" id="JAWZYT010000920">
    <property type="protein sequence ID" value="KAK4317424.1"/>
    <property type="molecule type" value="Genomic_DNA"/>
</dbReference>
<protein>
    <submittedName>
        <fullName evidence="1">Uncharacterized protein</fullName>
    </submittedName>
</protein>
<evidence type="ECO:0000313" key="2">
    <source>
        <dbReference type="Proteomes" id="UP001292094"/>
    </source>
</evidence>
<keyword evidence="2" id="KW-1185">Reference proteome</keyword>
<proteinExistence type="predicted"/>
<evidence type="ECO:0000313" key="1">
    <source>
        <dbReference type="EMBL" id="KAK4317424.1"/>
    </source>
</evidence>
<accession>A0AAE1PZH2</accession>
<sequence length="92" mass="10053">MEVGARVMLEWVMEVGCWSVGDKGVSGGEWVGGAVVEYSYSLTKAERAIDLVAATLTGWLAVDHLRAEKGTGNAIYLLVNVAYKEWNIFVMI</sequence>
<reference evidence="1" key="1">
    <citation type="submission" date="2023-11" db="EMBL/GenBank/DDBJ databases">
        <title>Genome assemblies of two species of porcelain crab, Petrolisthes cinctipes and Petrolisthes manimaculis (Anomura: Porcellanidae).</title>
        <authorList>
            <person name="Angst P."/>
        </authorList>
    </citation>
    <scope>NUCLEOTIDE SEQUENCE</scope>
    <source>
        <strain evidence="1">PB745_02</strain>
        <tissue evidence="1">Gill</tissue>
    </source>
</reference>
<organism evidence="1 2">
    <name type="scientific">Petrolisthes manimaculis</name>
    <dbReference type="NCBI Taxonomy" id="1843537"/>
    <lineage>
        <taxon>Eukaryota</taxon>
        <taxon>Metazoa</taxon>
        <taxon>Ecdysozoa</taxon>
        <taxon>Arthropoda</taxon>
        <taxon>Crustacea</taxon>
        <taxon>Multicrustacea</taxon>
        <taxon>Malacostraca</taxon>
        <taxon>Eumalacostraca</taxon>
        <taxon>Eucarida</taxon>
        <taxon>Decapoda</taxon>
        <taxon>Pleocyemata</taxon>
        <taxon>Anomura</taxon>
        <taxon>Galatheoidea</taxon>
        <taxon>Porcellanidae</taxon>
        <taxon>Petrolisthes</taxon>
    </lineage>
</organism>
<name>A0AAE1PZH2_9EUCA</name>
<dbReference type="AlphaFoldDB" id="A0AAE1PZH2"/>